<name>A0AAX1N2Z6_9BACT</name>
<gene>
    <name evidence="2" type="ORF">KMW28_12715</name>
</gene>
<dbReference type="InterPro" id="IPR041657">
    <property type="entry name" value="HTH_17"/>
</dbReference>
<keyword evidence="3" id="KW-1185">Reference proteome</keyword>
<dbReference type="KEGG" id="fya:KMW28_12715"/>
<feature type="domain" description="Helix-turn-helix" evidence="1">
    <location>
        <begin position="39"/>
        <end position="88"/>
    </location>
</feature>
<dbReference type="InterPro" id="IPR009061">
    <property type="entry name" value="DNA-bd_dom_put_sf"/>
</dbReference>
<dbReference type="Proteomes" id="UP000678679">
    <property type="component" value="Chromosome 1"/>
</dbReference>
<dbReference type="RefSeq" id="WP_169663090.1">
    <property type="nucleotide sequence ID" value="NZ_CP076132.1"/>
</dbReference>
<dbReference type="Pfam" id="PF12728">
    <property type="entry name" value="HTH_17"/>
    <property type="match status" value="1"/>
</dbReference>
<evidence type="ECO:0000313" key="3">
    <source>
        <dbReference type="Proteomes" id="UP000678679"/>
    </source>
</evidence>
<proteinExistence type="predicted"/>
<accession>A0AAX1N2Z6</accession>
<organism evidence="2 3">
    <name type="scientific">Flammeovirga yaeyamensis</name>
    <dbReference type="NCBI Taxonomy" id="367791"/>
    <lineage>
        <taxon>Bacteria</taxon>
        <taxon>Pseudomonadati</taxon>
        <taxon>Bacteroidota</taxon>
        <taxon>Cytophagia</taxon>
        <taxon>Cytophagales</taxon>
        <taxon>Flammeovirgaceae</taxon>
        <taxon>Flammeovirga</taxon>
    </lineage>
</organism>
<evidence type="ECO:0000259" key="1">
    <source>
        <dbReference type="Pfam" id="PF12728"/>
    </source>
</evidence>
<sequence length="89" mass="10602">MVNPFEEILLRLDEIQKQTSFLMEQNRVTNKNVASKKEWMTINEVMTEYKLSRTTIYKYMRNGTLHYNKFGGKTMVSRDQMKAFIEGQV</sequence>
<dbReference type="SUPFAM" id="SSF46955">
    <property type="entry name" value="Putative DNA-binding domain"/>
    <property type="match status" value="1"/>
</dbReference>
<dbReference type="AlphaFoldDB" id="A0AAX1N2Z6"/>
<evidence type="ECO:0000313" key="2">
    <source>
        <dbReference type="EMBL" id="QWG00515.1"/>
    </source>
</evidence>
<dbReference type="EMBL" id="CP076132">
    <property type="protein sequence ID" value="QWG00515.1"/>
    <property type="molecule type" value="Genomic_DNA"/>
</dbReference>
<protein>
    <submittedName>
        <fullName evidence="2">Helix-turn-helix domain-containing protein</fullName>
    </submittedName>
</protein>
<reference evidence="2 3" key="1">
    <citation type="submission" date="2021-05" db="EMBL/GenBank/DDBJ databases">
        <title>Comparative genomic studies on the polysaccharide-degrading batcterial strains of the Flammeovirga genus.</title>
        <authorList>
            <person name="Zewei F."/>
            <person name="Zheng Z."/>
            <person name="Yu L."/>
            <person name="Ruyue G."/>
            <person name="Yanhong M."/>
            <person name="Yuanyuan C."/>
            <person name="Jingyan G."/>
            <person name="Wenjun H."/>
        </authorList>
    </citation>
    <scope>NUCLEOTIDE SEQUENCE [LARGE SCALE GENOMIC DNA]</scope>
    <source>
        <strain evidence="2 3">NBRC:100898</strain>
    </source>
</reference>